<name>A0AAE3GWR3_9CYAN</name>
<accession>A0AAE3GWR3</accession>
<dbReference type="RefSeq" id="WP_254012767.1">
    <property type="nucleotide sequence ID" value="NZ_JAMZMM010000160.1"/>
</dbReference>
<dbReference type="Proteomes" id="UP001204953">
    <property type="component" value="Unassembled WGS sequence"/>
</dbReference>
<proteinExistence type="predicted"/>
<gene>
    <name evidence="1" type="ORF">NJ959_16310</name>
</gene>
<protein>
    <submittedName>
        <fullName evidence="1">Uncharacterized protein</fullName>
    </submittedName>
</protein>
<evidence type="ECO:0000313" key="2">
    <source>
        <dbReference type="Proteomes" id="UP001204953"/>
    </source>
</evidence>
<evidence type="ECO:0000313" key="1">
    <source>
        <dbReference type="EMBL" id="MCP2729997.1"/>
    </source>
</evidence>
<sequence length="60" mass="7119">MPFKKNHKDRYTTNREKPLVSSPVCLRMDIELAKELKSVPDWQERLRLALPELIKNWKAG</sequence>
<reference evidence="1" key="1">
    <citation type="submission" date="2022-06" db="EMBL/GenBank/DDBJ databases">
        <title>New cyanobacteria of genus Symplocastrum in benthos of Lake Baikal.</title>
        <authorList>
            <person name="Sorokovikova E."/>
            <person name="Tikhonova I."/>
            <person name="Krasnopeev A."/>
            <person name="Evseev P."/>
            <person name="Gladkikh A."/>
            <person name="Belykh O."/>
        </authorList>
    </citation>
    <scope>NUCLEOTIDE SEQUENCE</scope>
    <source>
        <strain evidence="1">BBK-W-15</strain>
    </source>
</reference>
<organism evidence="1 2">
    <name type="scientific">Limnofasciculus baicalensis BBK-W-15</name>
    <dbReference type="NCBI Taxonomy" id="2699891"/>
    <lineage>
        <taxon>Bacteria</taxon>
        <taxon>Bacillati</taxon>
        <taxon>Cyanobacteriota</taxon>
        <taxon>Cyanophyceae</taxon>
        <taxon>Coleofasciculales</taxon>
        <taxon>Coleofasciculaceae</taxon>
        <taxon>Limnofasciculus</taxon>
        <taxon>Limnofasciculus baicalensis</taxon>
    </lineage>
</organism>
<dbReference type="AlphaFoldDB" id="A0AAE3GWR3"/>
<dbReference type="EMBL" id="JAMZMM010000160">
    <property type="protein sequence ID" value="MCP2729997.1"/>
    <property type="molecule type" value="Genomic_DNA"/>
</dbReference>
<comment type="caution">
    <text evidence="1">The sequence shown here is derived from an EMBL/GenBank/DDBJ whole genome shotgun (WGS) entry which is preliminary data.</text>
</comment>
<keyword evidence="2" id="KW-1185">Reference proteome</keyword>